<dbReference type="KEGG" id="qso:IRL76_09475"/>
<accession>A0A7S8F2V6</accession>
<dbReference type="EMBL" id="CP064654">
    <property type="protein sequence ID" value="QPC98107.1"/>
    <property type="molecule type" value="Genomic_DNA"/>
</dbReference>
<reference evidence="2 3" key="1">
    <citation type="submission" date="2020-11" db="EMBL/GenBank/DDBJ databases">
        <title>The genome sequence of Erythrobacter sp. 6D36.</title>
        <authorList>
            <person name="Liu Y."/>
        </authorList>
    </citation>
    <scope>NUCLEOTIDE SEQUENCE [LARGE SCALE GENOMIC DNA]</scope>
    <source>
        <strain evidence="2 3">6D36</strain>
    </source>
</reference>
<protein>
    <recommendedName>
        <fullName evidence="4">Tetratricopeptide repeat protein</fullName>
    </recommendedName>
</protein>
<sequence length="127" mass="13702">MAIVATLAMALMAQGPVDAVVAPETTYDVGFEQLVAGRDHEAVDAIENCKELAQDDPARLINHGIALARLGRYDEARADFEAAATASNSVELETANGEFRDSRHLARRALAMLDSGDFATYYALSMR</sequence>
<organism evidence="2 3">
    <name type="scientific">Qipengyuania soli</name>
    <dbReference type="NCBI Taxonomy" id="2782568"/>
    <lineage>
        <taxon>Bacteria</taxon>
        <taxon>Pseudomonadati</taxon>
        <taxon>Pseudomonadota</taxon>
        <taxon>Alphaproteobacteria</taxon>
        <taxon>Sphingomonadales</taxon>
        <taxon>Erythrobacteraceae</taxon>
        <taxon>Qipengyuania</taxon>
    </lineage>
</organism>
<name>A0A7S8F2V6_9SPHN</name>
<dbReference type="RefSeq" id="WP_200981117.1">
    <property type="nucleotide sequence ID" value="NZ_CP064654.1"/>
</dbReference>
<gene>
    <name evidence="2" type="ORF">IRL76_09475</name>
</gene>
<evidence type="ECO:0000313" key="2">
    <source>
        <dbReference type="EMBL" id="QPC98107.1"/>
    </source>
</evidence>
<keyword evidence="3" id="KW-1185">Reference proteome</keyword>
<dbReference type="Gene3D" id="1.25.40.10">
    <property type="entry name" value="Tetratricopeptide repeat domain"/>
    <property type="match status" value="1"/>
</dbReference>
<evidence type="ECO:0000313" key="3">
    <source>
        <dbReference type="Proteomes" id="UP000594459"/>
    </source>
</evidence>
<evidence type="ECO:0008006" key="4">
    <source>
        <dbReference type="Google" id="ProtNLM"/>
    </source>
</evidence>
<feature type="chain" id="PRO_5032751094" description="Tetratricopeptide repeat protein" evidence="1">
    <location>
        <begin position="20"/>
        <end position="127"/>
    </location>
</feature>
<dbReference type="AlphaFoldDB" id="A0A7S8F2V6"/>
<evidence type="ECO:0000256" key="1">
    <source>
        <dbReference type="SAM" id="SignalP"/>
    </source>
</evidence>
<dbReference type="SUPFAM" id="SSF48452">
    <property type="entry name" value="TPR-like"/>
    <property type="match status" value="1"/>
</dbReference>
<dbReference type="InterPro" id="IPR011990">
    <property type="entry name" value="TPR-like_helical_dom_sf"/>
</dbReference>
<keyword evidence="1" id="KW-0732">Signal</keyword>
<dbReference type="Proteomes" id="UP000594459">
    <property type="component" value="Chromosome"/>
</dbReference>
<feature type="signal peptide" evidence="1">
    <location>
        <begin position="1"/>
        <end position="19"/>
    </location>
</feature>
<proteinExistence type="predicted"/>